<dbReference type="Proteomes" id="UP000642748">
    <property type="component" value="Unassembled WGS sequence"/>
</dbReference>
<dbReference type="Pfam" id="PF22124">
    <property type="entry name" value="Glyco_hydro_95_cat"/>
    <property type="match status" value="1"/>
</dbReference>
<feature type="chain" id="PRO_5035291532" description="Glycosyl hydrolase family 95 catalytic domain-containing protein" evidence="1">
    <location>
        <begin position="33"/>
        <end position="821"/>
    </location>
</feature>
<dbReference type="RefSeq" id="WP_203924997.1">
    <property type="nucleotide sequence ID" value="NZ_BONZ01000147.1"/>
</dbReference>
<dbReference type="InterPro" id="IPR012341">
    <property type="entry name" value="6hp_glycosidase-like_sf"/>
</dbReference>
<dbReference type="SUPFAM" id="SSF48208">
    <property type="entry name" value="Six-hairpin glycosidases"/>
    <property type="match status" value="1"/>
</dbReference>
<accession>A0A8J3VX98</accession>
<sequence>MAGRRHRTVRLVAAGAVLALACMALTAPPASAEAPGGVTTAWSHGRFQVDVPGVVGRSDVVLGRPNSLPAQAMPLGNGALGVGLWSANGLTAQLNRADTLPDRLSPGQLVIPGLAGLVDAPDYHGRLDLYDGMFVESGGGMTARAYVEAGRDALVVDVTGAPPDTPQTAQLRLWQPRTPSAQATGAVGSLAQTWVDSGRPGSSGATFGAMAAVTAGGRGVRASVVDPLTVQVTFRPHADGSYRVVVASPQWTGGDAQTVARKVIGADAQRADRSLVDTQTRWWNGYWARVGLMRLSSPDGTAEYLENLRTVNLYAAAAERGTVRPGSQAGVADLFDSAQDTHSWDPASYWGWNLRMLVTANLGAGAFANNEAYFAMYRDDLPTIESWTASQFPGAVGACVPETMRFNGVGQQVHQVNGQWGANPYLDCSGQGPANYNARTLSSGGEVALFIWQTYQATDDIGFLRQNYPVMAAWARFMLGYATVGADGHLHTSPSNAHETQWDVSDPVTDITAMAAVFPAVAQAARLLHRDGDLVADIGAALPKLLPYPRTDAATRTQQLPPSADATGQDVLGYSYRQSATVHNVENLGLEPVWPYGLIGDTGNLSDLAVRTFDTRPFVERNDWSLDPIDAARLGLAGDMRTALVDLTKQYQQRPSGLASFGANYQEPYAEQGGVVTTALQDSLVQDYDGLLRIAPAWPGDWDADATVAIQHRGRVDVQIRDGAPVTVAIEAGANGGIRVRNPWPGQRVEVVTAGAGRSRVVVPPTTADTFTVPARAGSGYLVEPVGSPTTGLRYAPVTGTPASTFRQLGTVTIGLPPATP</sequence>
<dbReference type="InterPro" id="IPR054363">
    <property type="entry name" value="GH95_cat"/>
</dbReference>
<dbReference type="AlphaFoldDB" id="A0A8J3VX98"/>
<evidence type="ECO:0000313" key="3">
    <source>
        <dbReference type="EMBL" id="GIH21628.1"/>
    </source>
</evidence>
<organism evidence="3 4">
    <name type="scientific">Rugosimonospora africana</name>
    <dbReference type="NCBI Taxonomy" id="556532"/>
    <lineage>
        <taxon>Bacteria</taxon>
        <taxon>Bacillati</taxon>
        <taxon>Actinomycetota</taxon>
        <taxon>Actinomycetes</taxon>
        <taxon>Micromonosporales</taxon>
        <taxon>Micromonosporaceae</taxon>
        <taxon>Rugosimonospora</taxon>
    </lineage>
</organism>
<dbReference type="GO" id="GO:0005975">
    <property type="term" value="P:carbohydrate metabolic process"/>
    <property type="evidence" value="ECO:0007669"/>
    <property type="project" value="InterPro"/>
</dbReference>
<protein>
    <recommendedName>
        <fullName evidence="2">Glycosyl hydrolase family 95 catalytic domain-containing protein</fullName>
    </recommendedName>
</protein>
<gene>
    <name evidence="3" type="ORF">Raf01_98000</name>
</gene>
<dbReference type="Gene3D" id="1.50.10.10">
    <property type="match status" value="1"/>
</dbReference>
<comment type="caution">
    <text evidence="3">The sequence shown here is derived from an EMBL/GenBank/DDBJ whole genome shotgun (WGS) entry which is preliminary data.</text>
</comment>
<dbReference type="PANTHER" id="PTHR31084:SF0">
    <property type="entry name" value="ALPHA-L-FUCOSIDASE 2"/>
    <property type="match status" value="1"/>
</dbReference>
<proteinExistence type="predicted"/>
<feature type="signal peptide" evidence="1">
    <location>
        <begin position="1"/>
        <end position="32"/>
    </location>
</feature>
<dbReference type="PROSITE" id="PS51257">
    <property type="entry name" value="PROKAR_LIPOPROTEIN"/>
    <property type="match status" value="1"/>
</dbReference>
<dbReference type="PANTHER" id="PTHR31084">
    <property type="entry name" value="ALPHA-L-FUCOSIDASE 2"/>
    <property type="match status" value="1"/>
</dbReference>
<evidence type="ECO:0000259" key="2">
    <source>
        <dbReference type="Pfam" id="PF22124"/>
    </source>
</evidence>
<dbReference type="InterPro" id="IPR008928">
    <property type="entry name" value="6-hairpin_glycosidase_sf"/>
</dbReference>
<dbReference type="EMBL" id="BONZ01000147">
    <property type="protein sequence ID" value="GIH21628.1"/>
    <property type="molecule type" value="Genomic_DNA"/>
</dbReference>
<dbReference type="InterPro" id="IPR013780">
    <property type="entry name" value="Glyco_hydro_b"/>
</dbReference>
<reference evidence="3" key="1">
    <citation type="submission" date="2021-01" db="EMBL/GenBank/DDBJ databases">
        <title>Whole genome shotgun sequence of Rugosimonospora africana NBRC 104875.</title>
        <authorList>
            <person name="Komaki H."/>
            <person name="Tamura T."/>
        </authorList>
    </citation>
    <scope>NUCLEOTIDE SEQUENCE</scope>
    <source>
        <strain evidence="3">NBRC 104875</strain>
    </source>
</reference>
<dbReference type="GO" id="GO:0004560">
    <property type="term" value="F:alpha-L-fucosidase activity"/>
    <property type="evidence" value="ECO:0007669"/>
    <property type="project" value="TreeGrafter"/>
</dbReference>
<evidence type="ECO:0000256" key="1">
    <source>
        <dbReference type="SAM" id="SignalP"/>
    </source>
</evidence>
<name>A0A8J3VX98_9ACTN</name>
<evidence type="ECO:0000313" key="4">
    <source>
        <dbReference type="Proteomes" id="UP000642748"/>
    </source>
</evidence>
<dbReference type="Gene3D" id="2.60.40.1180">
    <property type="entry name" value="Golgi alpha-mannosidase II"/>
    <property type="match status" value="1"/>
</dbReference>
<keyword evidence="1" id="KW-0732">Signal</keyword>
<feature type="domain" description="Glycosyl hydrolase family 95 catalytic" evidence="2">
    <location>
        <begin position="443"/>
        <end position="548"/>
    </location>
</feature>
<keyword evidence="4" id="KW-1185">Reference proteome</keyword>